<protein>
    <submittedName>
        <fullName evidence="4">ATP-binding protein</fullName>
    </submittedName>
</protein>
<dbReference type="InterPro" id="IPR004256">
    <property type="entry name" value="DUF234"/>
</dbReference>
<dbReference type="Pfam" id="PF03008">
    <property type="entry name" value="DUF234"/>
    <property type="match status" value="1"/>
</dbReference>
<dbReference type="SUPFAM" id="SSF52540">
    <property type="entry name" value="P-loop containing nucleoside triphosphate hydrolases"/>
    <property type="match status" value="1"/>
</dbReference>
<dbReference type="RefSeq" id="WP_338251697.1">
    <property type="nucleotide sequence ID" value="NZ_AP028907.1"/>
</dbReference>
<dbReference type="Proteomes" id="UP001341135">
    <property type="component" value="Chromosome"/>
</dbReference>
<feature type="domain" description="DUF234" evidence="2">
    <location>
        <begin position="310"/>
        <end position="411"/>
    </location>
</feature>
<dbReference type="SUPFAM" id="SSF46785">
    <property type="entry name" value="Winged helix' DNA-binding domain"/>
    <property type="match status" value="1"/>
</dbReference>
<proteinExistence type="predicted"/>
<dbReference type="InterPro" id="IPR027417">
    <property type="entry name" value="P-loop_NTPase"/>
</dbReference>
<feature type="domain" description="HTH iclR-type" evidence="3">
    <location>
        <begin position="243"/>
        <end position="288"/>
    </location>
</feature>
<dbReference type="InterPro" id="IPR036390">
    <property type="entry name" value="WH_DNA-bd_sf"/>
</dbReference>
<keyword evidence="4" id="KW-0547">Nucleotide-binding</keyword>
<dbReference type="InterPro" id="IPR011579">
    <property type="entry name" value="ATPase_dom"/>
</dbReference>
<feature type="domain" description="ATPase" evidence="1">
    <location>
        <begin position="4"/>
        <end position="206"/>
    </location>
</feature>
<dbReference type="Pfam" id="PF09339">
    <property type="entry name" value="HTH_IclR"/>
    <property type="match status" value="1"/>
</dbReference>
<dbReference type="EMBL" id="AP028907">
    <property type="protein sequence ID" value="BES80986.1"/>
    <property type="molecule type" value="Genomic_DNA"/>
</dbReference>
<evidence type="ECO:0000313" key="5">
    <source>
        <dbReference type="Proteomes" id="UP001341135"/>
    </source>
</evidence>
<evidence type="ECO:0000313" key="4">
    <source>
        <dbReference type="EMBL" id="BES80986.1"/>
    </source>
</evidence>
<accession>A0ABN6ZL56</accession>
<reference evidence="4 5" key="1">
    <citation type="submission" date="2023-09" db="EMBL/GenBank/DDBJ databases">
        <title>Pyrofollis japonicus gen. nov. sp. nov., a novel member of the family Pyrodictiaceae isolated from the Iheya North hydrothermal field.</title>
        <authorList>
            <person name="Miyazaki U."/>
            <person name="Sanari M."/>
            <person name="Tame A."/>
            <person name="Kitajima M."/>
            <person name="Okamoto A."/>
            <person name="Sawayama S."/>
            <person name="Miyazaki J."/>
            <person name="Takai K."/>
            <person name="Nakagawa S."/>
        </authorList>
    </citation>
    <scope>NUCLEOTIDE SEQUENCE [LARGE SCALE GENOMIC DNA]</scope>
    <source>
        <strain evidence="4 5">AV2</strain>
    </source>
</reference>
<dbReference type="PANTHER" id="PTHR34704:SF1">
    <property type="entry name" value="ATPASE"/>
    <property type="match status" value="1"/>
</dbReference>
<dbReference type="Pfam" id="PF01637">
    <property type="entry name" value="ATPase_2"/>
    <property type="match status" value="1"/>
</dbReference>
<keyword evidence="4" id="KW-0067">ATP-binding</keyword>
<sequence length="474" mass="54131">MTLFVDRRRELGWLEEHWRSGRAELLLVYGRRRVGKTRLVWEWMKGRRVFYFVAEEVPEQRLLEKLSRELAEFTGDELLGERPFTSWRQVFLYLARLAERERIGFIIDEFQYAAASSPGLLSTLQAVWDTRLSGTRAFILLMGSLVSFSEGVLSQRSPLYGRLTGVMRLQPLGPLEARCFVPGWAPCDALRLYGVFGGVPGYLAEVDPGESLWENVERLLLRPNARFLDEARYLLREELREVTRYYAVLEAIAGGATGYGEIASRSGVPGESLSKYLRVLEEMGLVERIAPVIGRGRARYRVADRFLEFWFRYIPRHRAAIELGLSRRVVEAVRRDFEASLAPRVWEEALASMVAAMARSGELEIVPTRMGPWWHRGMEIDLVAVDETVEPPRLLVAEAKWSDLTAKEARRELDRLRAKTQHLPVKPSQVLYVLAARALRGQPSLLPDERVLTLEDYERLSREACSPGAGGDTH</sequence>
<evidence type="ECO:0000259" key="2">
    <source>
        <dbReference type="Pfam" id="PF03008"/>
    </source>
</evidence>
<evidence type="ECO:0000259" key="3">
    <source>
        <dbReference type="Pfam" id="PF09339"/>
    </source>
</evidence>
<dbReference type="Gene3D" id="1.10.10.10">
    <property type="entry name" value="Winged helix-like DNA-binding domain superfamily/Winged helix DNA-binding domain"/>
    <property type="match status" value="1"/>
</dbReference>
<dbReference type="Gene3D" id="3.40.50.300">
    <property type="entry name" value="P-loop containing nucleotide triphosphate hydrolases"/>
    <property type="match status" value="1"/>
</dbReference>
<dbReference type="GO" id="GO:0005524">
    <property type="term" value="F:ATP binding"/>
    <property type="evidence" value="ECO:0007669"/>
    <property type="project" value="UniProtKB-KW"/>
</dbReference>
<name>A0ABN6ZL56_9CREN</name>
<gene>
    <name evidence="4" type="ORF">PABY_05530</name>
</gene>
<dbReference type="InterPro" id="IPR036388">
    <property type="entry name" value="WH-like_DNA-bd_sf"/>
</dbReference>
<organism evidence="4 5">
    <name type="scientific">Pyrodictium abyssi</name>
    <dbReference type="NCBI Taxonomy" id="54256"/>
    <lineage>
        <taxon>Archaea</taxon>
        <taxon>Thermoproteota</taxon>
        <taxon>Thermoprotei</taxon>
        <taxon>Desulfurococcales</taxon>
        <taxon>Pyrodictiaceae</taxon>
        <taxon>Pyrodictium</taxon>
    </lineage>
</organism>
<keyword evidence="5" id="KW-1185">Reference proteome</keyword>
<evidence type="ECO:0000259" key="1">
    <source>
        <dbReference type="Pfam" id="PF01637"/>
    </source>
</evidence>
<dbReference type="GeneID" id="89288587"/>
<dbReference type="InterPro" id="IPR005471">
    <property type="entry name" value="Tscrpt_reg_IclR_N"/>
</dbReference>
<dbReference type="PANTHER" id="PTHR34704">
    <property type="entry name" value="ATPASE"/>
    <property type="match status" value="1"/>
</dbReference>